<evidence type="ECO:0000313" key="4">
    <source>
        <dbReference type="Proteomes" id="UP001138997"/>
    </source>
</evidence>
<feature type="region of interest" description="Disordered" evidence="1">
    <location>
        <begin position="316"/>
        <end position="339"/>
    </location>
</feature>
<dbReference type="Proteomes" id="UP001138997">
    <property type="component" value="Unassembled WGS sequence"/>
</dbReference>
<gene>
    <name evidence="3" type="ORF">LR394_39365</name>
</gene>
<feature type="transmembrane region" description="Helical" evidence="2">
    <location>
        <begin position="173"/>
        <end position="192"/>
    </location>
</feature>
<feature type="compositionally biased region" description="Polar residues" evidence="1">
    <location>
        <begin position="486"/>
        <end position="504"/>
    </location>
</feature>
<sequence length="558" mass="60395">MGDWLVQEVLEYFVRAVLEPLPHLLMLVSTFVVQIPVVTEQWPVRYVMERSLGIVQVSYVVLVTVAGIVTMTHGGLQSEYSAKALLQRAVLGFTAAHYTGWIVEKCIVAVNALSGALLPQGELGLSGLDASEAMVQQIARAPETVFLLLALQFVVLALLVVLLIGWVTRLLSLAMLAGLGPLALACHGLPWLEEVATVWWRSLFAILITVVGQAALLQFGMQLLLAPELDPSWATEADRSDAVTTLLLILCLLLAVIRLPATVRQVFPAAVGPRGRGTFGTVVRYSLLNRGLRSGSRQHSLAGAVQDRLSHRFQRRQSLRTAGDDSRLQDRPATGWRPGVLKRSRVRTPTDADVLVRRQRMQRRAVLAGRSVSEPGQQSPRIAGNDKTSQRTGALTLLGRRKRAPGQPQPGGSARLAPRPRPGRTAGNPTAVSTPSVRGSSRANNGRLSVRRRDRAGQSRSRVSAPGNAGPRPQNAARSNPRPVTRSGTATPGGPTTVSRTQRAVNGGPTGQTAARRHGQPVQPRRPQRPLRPFTAQANRPVRLAGTRRARSRPAEND</sequence>
<name>A0A9X1NL13_9ACTN</name>
<comment type="caution">
    <text evidence="3">The sequence shown here is derived from an EMBL/GenBank/DDBJ whole genome shotgun (WGS) entry which is preliminary data.</text>
</comment>
<accession>A0A9X1NL13</accession>
<feature type="compositionally biased region" description="Polar residues" evidence="1">
    <location>
        <begin position="374"/>
        <end position="393"/>
    </location>
</feature>
<dbReference type="EMBL" id="JAJOMB010000038">
    <property type="protein sequence ID" value="MCD5316972.1"/>
    <property type="molecule type" value="Genomic_DNA"/>
</dbReference>
<keyword evidence="2" id="KW-0812">Transmembrane</keyword>
<organism evidence="3 4">
    <name type="scientific">Kineosporia babensis</name>
    <dbReference type="NCBI Taxonomy" id="499548"/>
    <lineage>
        <taxon>Bacteria</taxon>
        <taxon>Bacillati</taxon>
        <taxon>Actinomycetota</taxon>
        <taxon>Actinomycetes</taxon>
        <taxon>Kineosporiales</taxon>
        <taxon>Kineosporiaceae</taxon>
        <taxon>Kineosporia</taxon>
    </lineage>
</organism>
<reference evidence="3" key="1">
    <citation type="submission" date="2021-11" db="EMBL/GenBank/DDBJ databases">
        <title>Streptomyces corallinus and Kineosporia corallina sp. nov., two new coral-derived marine actinobacteria.</title>
        <authorList>
            <person name="Buangrab K."/>
            <person name="Sutthacheep M."/>
            <person name="Yeemin T."/>
            <person name="Harunari E."/>
            <person name="Igarashi Y."/>
            <person name="Sripreechasak P."/>
            <person name="Kanchanasin P."/>
            <person name="Tanasupawat S."/>
            <person name="Phongsopitanun W."/>
        </authorList>
    </citation>
    <scope>NUCLEOTIDE SEQUENCE</scope>
    <source>
        <strain evidence="3">JCM 31032</strain>
    </source>
</reference>
<dbReference type="InterPro" id="IPR045782">
    <property type="entry name" value="TrbL_3"/>
</dbReference>
<dbReference type="GO" id="GO:0030255">
    <property type="term" value="P:protein secretion by the type IV secretion system"/>
    <property type="evidence" value="ECO:0007669"/>
    <property type="project" value="InterPro"/>
</dbReference>
<evidence type="ECO:0000256" key="1">
    <source>
        <dbReference type="SAM" id="MobiDB-lite"/>
    </source>
</evidence>
<feature type="transmembrane region" description="Helical" evidence="2">
    <location>
        <begin position="51"/>
        <end position="71"/>
    </location>
</feature>
<dbReference type="AlphaFoldDB" id="A0A9X1NL13"/>
<dbReference type="Pfam" id="PF19590">
    <property type="entry name" value="TrbL_3"/>
    <property type="match status" value="1"/>
</dbReference>
<keyword evidence="2" id="KW-1133">Transmembrane helix</keyword>
<feature type="transmembrane region" description="Helical" evidence="2">
    <location>
        <begin position="145"/>
        <end position="166"/>
    </location>
</feature>
<evidence type="ECO:0000313" key="3">
    <source>
        <dbReference type="EMBL" id="MCD5316972.1"/>
    </source>
</evidence>
<protein>
    <recommendedName>
        <fullName evidence="5">TrbL/VirB6 plasmid conjugal transfer protein</fullName>
    </recommendedName>
</protein>
<keyword evidence="4" id="KW-1185">Reference proteome</keyword>
<feature type="transmembrane region" description="Helical" evidence="2">
    <location>
        <begin position="20"/>
        <end position="39"/>
    </location>
</feature>
<keyword evidence="2" id="KW-0472">Membrane</keyword>
<evidence type="ECO:0008006" key="5">
    <source>
        <dbReference type="Google" id="ProtNLM"/>
    </source>
</evidence>
<evidence type="ECO:0000256" key="2">
    <source>
        <dbReference type="SAM" id="Phobius"/>
    </source>
</evidence>
<feature type="transmembrane region" description="Helical" evidence="2">
    <location>
        <begin position="198"/>
        <end position="221"/>
    </location>
</feature>
<proteinExistence type="predicted"/>
<dbReference type="RefSeq" id="WP_231449824.1">
    <property type="nucleotide sequence ID" value="NZ_JAJOMB010000038.1"/>
</dbReference>
<feature type="region of interest" description="Disordered" evidence="1">
    <location>
        <begin position="365"/>
        <end position="558"/>
    </location>
</feature>
<feature type="compositionally biased region" description="Polar residues" evidence="1">
    <location>
        <begin position="427"/>
        <end position="447"/>
    </location>
</feature>